<evidence type="ECO:0000259" key="1">
    <source>
        <dbReference type="Pfam" id="PF01738"/>
    </source>
</evidence>
<keyword evidence="3" id="KW-1185">Reference proteome</keyword>
<dbReference type="InterPro" id="IPR002925">
    <property type="entry name" value="Dienelactn_hydro"/>
</dbReference>
<evidence type="ECO:0000313" key="2">
    <source>
        <dbReference type="EMBL" id="KAF1991729.1"/>
    </source>
</evidence>
<organism evidence="2 3">
    <name type="scientific">Aulographum hederae CBS 113979</name>
    <dbReference type="NCBI Taxonomy" id="1176131"/>
    <lineage>
        <taxon>Eukaryota</taxon>
        <taxon>Fungi</taxon>
        <taxon>Dikarya</taxon>
        <taxon>Ascomycota</taxon>
        <taxon>Pezizomycotina</taxon>
        <taxon>Dothideomycetes</taxon>
        <taxon>Pleosporomycetidae</taxon>
        <taxon>Aulographales</taxon>
        <taxon>Aulographaceae</taxon>
    </lineage>
</organism>
<dbReference type="Pfam" id="PF01738">
    <property type="entry name" value="DLH"/>
    <property type="match status" value="1"/>
</dbReference>
<sequence length="285" mass="31036">MALACDDCVNGTIHKGEPAGTEELLHGLNTYIIGNRTTPKAIIVLYSDIFGLPLPNNKLIADAYAASNPSYLVYLPDFFDGDPAPLTLADTLLPVDAAKQSKLKLYTGILTAAPGFLMWMRRHKAGPSDKACQEFLGKLRRATLGDGLKVGIAGFCWGGKYALRAGLEGSMIEISGEKVPLVDAAVGLHPSHVAVPADVETLVVPTSFGWGVEDSGVKFEQKAEIEALQERVRKEGRKVPEMEHRVYTPGRHGFAVRGNPEDPAERKALEDSEKQVLEWFGRWLL</sequence>
<dbReference type="PANTHER" id="PTHR17630">
    <property type="entry name" value="DIENELACTONE HYDROLASE"/>
    <property type="match status" value="1"/>
</dbReference>
<dbReference type="Gene3D" id="3.40.50.1820">
    <property type="entry name" value="alpha/beta hydrolase"/>
    <property type="match status" value="1"/>
</dbReference>
<accession>A0A6G1HFC8</accession>
<evidence type="ECO:0000313" key="3">
    <source>
        <dbReference type="Proteomes" id="UP000800041"/>
    </source>
</evidence>
<proteinExistence type="predicted"/>
<dbReference type="SUPFAM" id="SSF53474">
    <property type="entry name" value="alpha/beta-Hydrolases"/>
    <property type="match status" value="1"/>
</dbReference>
<dbReference type="EMBL" id="ML977139">
    <property type="protein sequence ID" value="KAF1991729.1"/>
    <property type="molecule type" value="Genomic_DNA"/>
</dbReference>
<dbReference type="AlphaFoldDB" id="A0A6G1HFC8"/>
<dbReference type="PANTHER" id="PTHR17630:SF87">
    <property type="entry name" value="DIENELACTONE HYDROLASE DOMAIN-CONTAINING PROTEIN"/>
    <property type="match status" value="1"/>
</dbReference>
<reference evidence="2" key="1">
    <citation type="journal article" date="2020" name="Stud. Mycol.">
        <title>101 Dothideomycetes genomes: a test case for predicting lifestyles and emergence of pathogens.</title>
        <authorList>
            <person name="Haridas S."/>
            <person name="Albert R."/>
            <person name="Binder M."/>
            <person name="Bloem J."/>
            <person name="Labutti K."/>
            <person name="Salamov A."/>
            <person name="Andreopoulos B."/>
            <person name="Baker S."/>
            <person name="Barry K."/>
            <person name="Bills G."/>
            <person name="Bluhm B."/>
            <person name="Cannon C."/>
            <person name="Castanera R."/>
            <person name="Culley D."/>
            <person name="Daum C."/>
            <person name="Ezra D."/>
            <person name="Gonzalez J."/>
            <person name="Henrissat B."/>
            <person name="Kuo A."/>
            <person name="Liang C."/>
            <person name="Lipzen A."/>
            <person name="Lutzoni F."/>
            <person name="Magnuson J."/>
            <person name="Mondo S."/>
            <person name="Nolan M."/>
            <person name="Ohm R."/>
            <person name="Pangilinan J."/>
            <person name="Park H.-J."/>
            <person name="Ramirez L."/>
            <person name="Alfaro M."/>
            <person name="Sun H."/>
            <person name="Tritt A."/>
            <person name="Yoshinaga Y."/>
            <person name="Zwiers L.-H."/>
            <person name="Turgeon B."/>
            <person name="Goodwin S."/>
            <person name="Spatafora J."/>
            <person name="Crous P."/>
            <person name="Grigoriev I."/>
        </authorList>
    </citation>
    <scope>NUCLEOTIDE SEQUENCE</scope>
    <source>
        <strain evidence="2">CBS 113979</strain>
    </source>
</reference>
<dbReference type="InterPro" id="IPR029058">
    <property type="entry name" value="AB_hydrolase_fold"/>
</dbReference>
<dbReference type="OrthoDB" id="17560at2759"/>
<protein>
    <submittedName>
        <fullName evidence="2">Alpha/beta-hydrolase</fullName>
    </submittedName>
</protein>
<keyword evidence="2" id="KW-0378">Hydrolase</keyword>
<dbReference type="Proteomes" id="UP000800041">
    <property type="component" value="Unassembled WGS sequence"/>
</dbReference>
<dbReference type="GO" id="GO:0016787">
    <property type="term" value="F:hydrolase activity"/>
    <property type="evidence" value="ECO:0007669"/>
    <property type="project" value="UniProtKB-KW"/>
</dbReference>
<gene>
    <name evidence="2" type="ORF">K402DRAFT_132211</name>
</gene>
<name>A0A6G1HFC8_9PEZI</name>
<feature type="domain" description="Dienelactone hydrolase" evidence="1">
    <location>
        <begin position="29"/>
        <end position="282"/>
    </location>
</feature>